<reference evidence="7" key="1">
    <citation type="submission" date="2018-05" db="EMBL/GenBank/DDBJ databases">
        <authorList>
            <person name="Liu B.-T."/>
        </authorList>
    </citation>
    <scope>NUCLEOTIDE SEQUENCE [LARGE SCALE GENOMIC DNA]</scope>
    <source>
        <strain evidence="7">WD6-1</strain>
    </source>
</reference>
<proteinExistence type="predicted"/>
<dbReference type="OrthoDB" id="5355061at2"/>
<evidence type="ECO:0000256" key="1">
    <source>
        <dbReference type="ARBA" id="ARBA00005054"/>
    </source>
</evidence>
<feature type="domain" description="Formyl transferase N-terminal" evidence="5">
    <location>
        <begin position="23"/>
        <end position="129"/>
    </location>
</feature>
<protein>
    <recommendedName>
        <fullName evidence="2">phosphoribosylglycinamide formyltransferase 1</fullName>
        <ecNumber evidence="2">2.1.2.2</ecNumber>
    </recommendedName>
</protein>
<evidence type="ECO:0000313" key="6">
    <source>
        <dbReference type="EMBL" id="PWE17569.1"/>
    </source>
</evidence>
<keyword evidence="3 6" id="KW-0808">Transferase</keyword>
<dbReference type="PANTHER" id="PTHR43369:SF2">
    <property type="entry name" value="PHOSPHORIBOSYLGLYCINAMIDE FORMYLTRANSFERASE"/>
    <property type="match status" value="1"/>
</dbReference>
<sequence length="198" mass="22245">MSVLVLSPYPERLALPDATIADEDDDVLARAEACGADWIVSYGWRRILKGALLERYAGRIVNLHISYLPHNRGADPNFWSWWEDTPKGVSVHLIDEGVDTGAILAREEARFSPGPRTLATTYEDLRAQVEALFKRVWPDIAAGRVRPQPQPPGGPRPRRAAEKTAFFEALPAGWDTPVETVEAMGRTWRADEQERTMR</sequence>
<keyword evidence="4" id="KW-0658">Purine biosynthesis</keyword>
<dbReference type="Pfam" id="PF00551">
    <property type="entry name" value="Formyl_trans_N"/>
    <property type="match status" value="1"/>
</dbReference>
<organism evidence="6 7">
    <name type="scientific">Marinicauda salina</name>
    <dbReference type="NCBI Taxonomy" id="2135793"/>
    <lineage>
        <taxon>Bacteria</taxon>
        <taxon>Pseudomonadati</taxon>
        <taxon>Pseudomonadota</taxon>
        <taxon>Alphaproteobacteria</taxon>
        <taxon>Maricaulales</taxon>
        <taxon>Maricaulaceae</taxon>
        <taxon>Marinicauda</taxon>
    </lineage>
</organism>
<dbReference type="AlphaFoldDB" id="A0A2U2BUA2"/>
<comment type="caution">
    <text evidence="6">The sequence shown here is derived from an EMBL/GenBank/DDBJ whole genome shotgun (WGS) entry which is preliminary data.</text>
</comment>
<dbReference type="GO" id="GO:0006189">
    <property type="term" value="P:'de novo' IMP biosynthetic process"/>
    <property type="evidence" value="ECO:0007669"/>
    <property type="project" value="TreeGrafter"/>
</dbReference>
<dbReference type="PANTHER" id="PTHR43369">
    <property type="entry name" value="PHOSPHORIBOSYLGLYCINAMIDE FORMYLTRANSFERASE"/>
    <property type="match status" value="1"/>
</dbReference>
<evidence type="ECO:0000256" key="4">
    <source>
        <dbReference type="ARBA" id="ARBA00022755"/>
    </source>
</evidence>
<comment type="pathway">
    <text evidence="1">Purine metabolism; IMP biosynthesis via de novo pathway; N(2)-formyl-N(1)-(5-phospho-D-ribosyl)glycinamide from N(1)-(5-phospho-D-ribosyl)glycinamide (10-formyl THF route): step 1/1.</text>
</comment>
<dbReference type="InterPro" id="IPR036477">
    <property type="entry name" value="Formyl_transf_N_sf"/>
</dbReference>
<dbReference type="SUPFAM" id="SSF53328">
    <property type="entry name" value="Formyltransferase"/>
    <property type="match status" value="1"/>
</dbReference>
<dbReference type="InterPro" id="IPR002376">
    <property type="entry name" value="Formyl_transf_N"/>
</dbReference>
<dbReference type="Proteomes" id="UP000245168">
    <property type="component" value="Unassembled WGS sequence"/>
</dbReference>
<evidence type="ECO:0000259" key="5">
    <source>
        <dbReference type="Pfam" id="PF00551"/>
    </source>
</evidence>
<dbReference type="Gene3D" id="3.40.50.170">
    <property type="entry name" value="Formyl transferase, N-terminal domain"/>
    <property type="match status" value="1"/>
</dbReference>
<dbReference type="EC" id="2.1.2.2" evidence="2"/>
<gene>
    <name evidence="6" type="ORF">DDZ18_07820</name>
</gene>
<dbReference type="RefSeq" id="WP_109252800.1">
    <property type="nucleotide sequence ID" value="NZ_QEXV01000003.1"/>
</dbReference>
<name>A0A2U2BUA2_9PROT</name>
<evidence type="ECO:0000256" key="2">
    <source>
        <dbReference type="ARBA" id="ARBA00012254"/>
    </source>
</evidence>
<accession>A0A2U2BUA2</accession>
<evidence type="ECO:0000256" key="3">
    <source>
        <dbReference type="ARBA" id="ARBA00022679"/>
    </source>
</evidence>
<dbReference type="EMBL" id="QEXV01000003">
    <property type="protein sequence ID" value="PWE17569.1"/>
    <property type="molecule type" value="Genomic_DNA"/>
</dbReference>
<keyword evidence="7" id="KW-1185">Reference proteome</keyword>
<dbReference type="GO" id="GO:0004644">
    <property type="term" value="F:phosphoribosylglycinamide formyltransferase activity"/>
    <property type="evidence" value="ECO:0007669"/>
    <property type="project" value="UniProtKB-EC"/>
</dbReference>
<evidence type="ECO:0000313" key="7">
    <source>
        <dbReference type="Proteomes" id="UP000245168"/>
    </source>
</evidence>
<dbReference type="GO" id="GO:0005829">
    <property type="term" value="C:cytosol"/>
    <property type="evidence" value="ECO:0007669"/>
    <property type="project" value="TreeGrafter"/>
</dbReference>